<proteinExistence type="inferred from homology"/>
<name>A0A037ZEY3_9RHOB</name>
<dbReference type="InterPro" id="IPR015867">
    <property type="entry name" value="N-reg_PII/ATP_PRibTrfase_C"/>
</dbReference>
<comment type="similarity">
    <text evidence="1">Belongs to the CutA family.</text>
</comment>
<dbReference type="AlphaFoldDB" id="A0A037ZEY3"/>
<dbReference type="Proteomes" id="UP000026249">
    <property type="component" value="Unassembled WGS sequence"/>
</dbReference>
<dbReference type="OrthoDB" id="37622at2"/>
<organism evidence="2 3">
    <name type="scientific">Actibacterium mucosum KCTC 23349</name>
    <dbReference type="NCBI Taxonomy" id="1454373"/>
    <lineage>
        <taxon>Bacteria</taxon>
        <taxon>Pseudomonadati</taxon>
        <taxon>Pseudomonadota</taxon>
        <taxon>Alphaproteobacteria</taxon>
        <taxon>Rhodobacterales</taxon>
        <taxon>Roseobacteraceae</taxon>
        <taxon>Actibacterium</taxon>
    </lineage>
</organism>
<evidence type="ECO:0000256" key="1">
    <source>
        <dbReference type="ARBA" id="ARBA00010169"/>
    </source>
</evidence>
<dbReference type="InterPro" id="IPR011322">
    <property type="entry name" value="N-reg_PII-like_a/b"/>
</dbReference>
<dbReference type="STRING" id="1454373.ACMU_03565"/>
<comment type="caution">
    <text evidence="2">The sequence shown here is derived from an EMBL/GenBank/DDBJ whole genome shotgun (WGS) entry which is preliminary data.</text>
</comment>
<accession>A0A037ZEY3</accession>
<dbReference type="RefSeq" id="WP_035262167.1">
    <property type="nucleotide sequence ID" value="NZ_JFKE01000010.1"/>
</dbReference>
<sequence>MPYAAFTTLHDAQLARDLARTVVKERLAACVQIGQVTSVFRWDGAVQEEPEFRLLFKTSAEALPNLKARALSDHPYDEPAFWAVEMDTGSDSFFDWIHTETKG</sequence>
<dbReference type="SUPFAM" id="SSF54913">
    <property type="entry name" value="GlnB-like"/>
    <property type="match status" value="1"/>
</dbReference>
<protein>
    <recommendedName>
        <fullName evidence="4">Divalent cation transporter</fullName>
    </recommendedName>
</protein>
<gene>
    <name evidence="2" type="ORF">ACMU_03565</name>
</gene>
<dbReference type="Pfam" id="PF03091">
    <property type="entry name" value="CutA1"/>
    <property type="match status" value="1"/>
</dbReference>
<reference evidence="2 3" key="1">
    <citation type="submission" date="2014-03" db="EMBL/GenBank/DDBJ databases">
        <title>Draft Genome Sequence of Actibacterium mucosum KCTC 23349, a Marine Alphaproteobacterium with Complex Ionic Requirements Isolated from Mediterranean Seawater at Malvarrosa Beach, Valencia, Spain.</title>
        <authorList>
            <person name="Arahal D.R."/>
            <person name="Shao Z."/>
            <person name="Lai Q."/>
            <person name="Pujalte M.J."/>
        </authorList>
    </citation>
    <scope>NUCLEOTIDE SEQUENCE [LARGE SCALE GENOMIC DNA]</scope>
    <source>
        <strain evidence="2 3">KCTC 23349</strain>
    </source>
</reference>
<dbReference type="Gene3D" id="3.30.70.120">
    <property type="match status" value="1"/>
</dbReference>
<dbReference type="GO" id="GO:0005507">
    <property type="term" value="F:copper ion binding"/>
    <property type="evidence" value="ECO:0007669"/>
    <property type="project" value="TreeGrafter"/>
</dbReference>
<evidence type="ECO:0000313" key="3">
    <source>
        <dbReference type="Proteomes" id="UP000026249"/>
    </source>
</evidence>
<evidence type="ECO:0008006" key="4">
    <source>
        <dbReference type="Google" id="ProtNLM"/>
    </source>
</evidence>
<dbReference type="PANTHER" id="PTHR23419:SF8">
    <property type="entry name" value="FI09726P"/>
    <property type="match status" value="1"/>
</dbReference>
<keyword evidence="3" id="KW-1185">Reference proteome</keyword>
<dbReference type="PANTHER" id="PTHR23419">
    <property type="entry name" value="DIVALENT CATION TOLERANCE CUTA-RELATED"/>
    <property type="match status" value="1"/>
</dbReference>
<dbReference type="GO" id="GO:0010038">
    <property type="term" value="P:response to metal ion"/>
    <property type="evidence" value="ECO:0007669"/>
    <property type="project" value="InterPro"/>
</dbReference>
<dbReference type="EMBL" id="JFKE01000010">
    <property type="protein sequence ID" value="KAJ54173.1"/>
    <property type="molecule type" value="Genomic_DNA"/>
</dbReference>
<evidence type="ECO:0000313" key="2">
    <source>
        <dbReference type="EMBL" id="KAJ54173.1"/>
    </source>
</evidence>
<dbReference type="InterPro" id="IPR004323">
    <property type="entry name" value="Ion_tolerance_CutA"/>
</dbReference>